<protein>
    <recommendedName>
        <fullName evidence="7">HAT C-terminal dimerisation domain-containing protein</fullName>
    </recommendedName>
</protein>
<evidence type="ECO:0000256" key="5">
    <source>
        <dbReference type="ARBA" id="ARBA00023242"/>
    </source>
</evidence>
<comment type="subcellular location">
    <subcellularLocation>
        <location evidence="1">Nucleus</location>
    </subcellularLocation>
</comment>
<feature type="region of interest" description="Disordered" evidence="6">
    <location>
        <begin position="256"/>
        <end position="277"/>
    </location>
</feature>
<dbReference type="Proteomes" id="UP000007819">
    <property type="component" value="Chromosome A2"/>
</dbReference>
<evidence type="ECO:0000313" key="8">
    <source>
        <dbReference type="EnsemblMetazoa" id="XP_029345803.1"/>
    </source>
</evidence>
<dbReference type="InterPro" id="IPR052035">
    <property type="entry name" value="ZnF_BED_domain_contain"/>
</dbReference>
<organism evidence="8 9">
    <name type="scientific">Acyrthosiphon pisum</name>
    <name type="common">Pea aphid</name>
    <dbReference type="NCBI Taxonomy" id="7029"/>
    <lineage>
        <taxon>Eukaryota</taxon>
        <taxon>Metazoa</taxon>
        <taxon>Ecdysozoa</taxon>
        <taxon>Arthropoda</taxon>
        <taxon>Hexapoda</taxon>
        <taxon>Insecta</taxon>
        <taxon>Pterygota</taxon>
        <taxon>Neoptera</taxon>
        <taxon>Paraneoptera</taxon>
        <taxon>Hemiptera</taxon>
        <taxon>Sternorrhyncha</taxon>
        <taxon>Aphidomorpha</taxon>
        <taxon>Aphidoidea</taxon>
        <taxon>Aphididae</taxon>
        <taxon>Macrosiphini</taxon>
        <taxon>Acyrthosiphon</taxon>
    </lineage>
</organism>
<accession>A0A8R2NUK8</accession>
<dbReference type="GeneID" id="103309706"/>
<dbReference type="GO" id="GO:0046983">
    <property type="term" value="F:protein dimerization activity"/>
    <property type="evidence" value="ECO:0007669"/>
    <property type="project" value="InterPro"/>
</dbReference>
<reference evidence="8" key="2">
    <citation type="submission" date="2022-06" db="UniProtKB">
        <authorList>
            <consortium name="EnsemblMetazoa"/>
        </authorList>
    </citation>
    <scope>IDENTIFICATION</scope>
</reference>
<evidence type="ECO:0000256" key="3">
    <source>
        <dbReference type="ARBA" id="ARBA00022771"/>
    </source>
</evidence>
<dbReference type="KEGG" id="api:103309706"/>
<evidence type="ECO:0000256" key="2">
    <source>
        <dbReference type="ARBA" id="ARBA00022723"/>
    </source>
</evidence>
<feature type="compositionally biased region" description="Polar residues" evidence="6">
    <location>
        <begin position="259"/>
        <end position="277"/>
    </location>
</feature>
<dbReference type="AlphaFoldDB" id="A0A8R2NUK8"/>
<feature type="domain" description="HAT C-terminal dimerisation" evidence="7">
    <location>
        <begin position="312"/>
        <end position="382"/>
    </location>
</feature>
<dbReference type="InterPro" id="IPR012337">
    <property type="entry name" value="RNaseH-like_sf"/>
</dbReference>
<keyword evidence="5" id="KW-0539">Nucleus</keyword>
<keyword evidence="2" id="KW-0479">Metal-binding</keyword>
<evidence type="ECO:0000256" key="1">
    <source>
        <dbReference type="ARBA" id="ARBA00004123"/>
    </source>
</evidence>
<dbReference type="GO" id="GO:0005634">
    <property type="term" value="C:nucleus"/>
    <property type="evidence" value="ECO:0007669"/>
    <property type="project" value="UniProtKB-SubCell"/>
</dbReference>
<evidence type="ECO:0000256" key="4">
    <source>
        <dbReference type="ARBA" id="ARBA00022833"/>
    </source>
</evidence>
<keyword evidence="4" id="KW-0862">Zinc</keyword>
<reference evidence="9" key="1">
    <citation type="submission" date="2010-06" db="EMBL/GenBank/DDBJ databases">
        <authorList>
            <person name="Jiang H."/>
            <person name="Abraham K."/>
            <person name="Ali S."/>
            <person name="Alsbrooks S.L."/>
            <person name="Anim B.N."/>
            <person name="Anosike U.S."/>
            <person name="Attaway T."/>
            <person name="Bandaranaike D.P."/>
            <person name="Battles P.K."/>
            <person name="Bell S.N."/>
            <person name="Bell A.V."/>
            <person name="Beltran B."/>
            <person name="Bickham C."/>
            <person name="Bustamante Y."/>
            <person name="Caleb T."/>
            <person name="Canada A."/>
            <person name="Cardenas V."/>
            <person name="Carter K."/>
            <person name="Chacko J."/>
            <person name="Chandrabose M.N."/>
            <person name="Chavez D."/>
            <person name="Chavez A."/>
            <person name="Chen L."/>
            <person name="Chu H.-S."/>
            <person name="Claassen K.J."/>
            <person name="Cockrell R."/>
            <person name="Collins M."/>
            <person name="Cooper J.A."/>
            <person name="Cree A."/>
            <person name="Curry S.M."/>
            <person name="Da Y."/>
            <person name="Dao M.D."/>
            <person name="Das B."/>
            <person name="Davila M.-L."/>
            <person name="Davy-Carroll L."/>
            <person name="Denson S."/>
            <person name="Dinh H."/>
            <person name="Ebong V.E."/>
            <person name="Edwards J.R."/>
            <person name="Egan A."/>
            <person name="El-Daye J."/>
            <person name="Escobedo L."/>
            <person name="Fernandez S."/>
            <person name="Fernando P.R."/>
            <person name="Flagg N."/>
            <person name="Forbes L.D."/>
            <person name="Fowler R.G."/>
            <person name="Fu Q."/>
            <person name="Gabisi R.A."/>
            <person name="Ganer J."/>
            <person name="Garbino Pronczuk A."/>
            <person name="Garcia R.M."/>
            <person name="Garner T."/>
            <person name="Garrett T.E."/>
            <person name="Gonzalez D.A."/>
            <person name="Hamid H."/>
            <person name="Hawkins E.S."/>
            <person name="Hirani K."/>
            <person name="Hogues M.E."/>
            <person name="Hollins B."/>
            <person name="Hsiao C.-H."/>
            <person name="Jabil R."/>
            <person name="James M.L."/>
            <person name="Jhangiani S.N."/>
            <person name="Johnson B."/>
            <person name="Johnson Q."/>
            <person name="Joshi V."/>
            <person name="Kalu J.B."/>
            <person name="Kam C."/>
            <person name="Kashfia A."/>
            <person name="Keebler J."/>
            <person name="Kisamo H."/>
            <person name="Kovar C.L."/>
            <person name="Lago L.A."/>
            <person name="Lai C.-Y."/>
            <person name="Laidlaw J."/>
            <person name="Lara F."/>
            <person name="Le T.-K."/>
            <person name="Lee S.L."/>
            <person name="Legall F.H."/>
            <person name="Lemon S.J."/>
            <person name="Lewis L.R."/>
            <person name="Li B."/>
            <person name="Liu Y."/>
            <person name="Liu Y.-S."/>
            <person name="Lopez J."/>
            <person name="Lozado R.J."/>
            <person name="Lu J."/>
            <person name="Madu R.C."/>
            <person name="Maheshwari M."/>
            <person name="Maheshwari R."/>
            <person name="Malloy K."/>
            <person name="Martinez E."/>
            <person name="Mathew T."/>
            <person name="Mercado I.C."/>
            <person name="Mercado C."/>
            <person name="Meyer B."/>
            <person name="Montgomery K."/>
            <person name="Morgan M.B."/>
            <person name="Munidasa M."/>
            <person name="Nazareth L.V."/>
            <person name="Nelson J."/>
            <person name="Ng B.M."/>
            <person name="Nguyen N.B."/>
            <person name="Nguyen P.Q."/>
            <person name="Nguyen T."/>
            <person name="Obregon M."/>
            <person name="Okwuonu G.O."/>
            <person name="Onwere C.G."/>
            <person name="Orozco G."/>
            <person name="Parra A."/>
            <person name="Patel S."/>
            <person name="Patil S."/>
            <person name="Perez A."/>
            <person name="Perez Y."/>
            <person name="Pham C."/>
            <person name="Primus E.L."/>
            <person name="Pu L.-L."/>
            <person name="Puazo M."/>
            <person name="Qin X."/>
            <person name="Quiroz J.B."/>
            <person name="Reese J."/>
            <person name="Richards S."/>
            <person name="Rives C.M."/>
            <person name="Robberts R."/>
            <person name="Ruiz S.J."/>
            <person name="Ruiz M.J."/>
            <person name="Santibanez J."/>
            <person name="Schneider B.W."/>
            <person name="Sisson I."/>
            <person name="Smith M."/>
            <person name="Sodergren E."/>
            <person name="Song X.-Z."/>
            <person name="Song B.B."/>
            <person name="Summersgill H."/>
            <person name="Thelus R."/>
            <person name="Thornton R.D."/>
            <person name="Trejos Z.Y."/>
            <person name="Usmani K."/>
            <person name="Vattathil S."/>
            <person name="Villasana D."/>
            <person name="Walker D.L."/>
            <person name="Wang S."/>
            <person name="Wang K."/>
            <person name="White C.S."/>
            <person name="Williams A.C."/>
            <person name="Williamson J."/>
            <person name="Wilson K."/>
            <person name="Woghiren I.O."/>
            <person name="Woodworth J.R."/>
            <person name="Worley K.C."/>
            <person name="Wright R.A."/>
            <person name="Wu W."/>
            <person name="Young L."/>
            <person name="Zhang L."/>
            <person name="Zhang J."/>
            <person name="Zhu Y."/>
            <person name="Muzny D.M."/>
            <person name="Weinstock G."/>
            <person name="Gibbs R.A."/>
        </authorList>
    </citation>
    <scope>NUCLEOTIDE SEQUENCE [LARGE SCALE GENOMIC DNA]</scope>
    <source>
        <strain evidence="9">LSR1</strain>
    </source>
</reference>
<keyword evidence="3" id="KW-0863">Zinc-finger</keyword>
<dbReference type="PANTHER" id="PTHR46481">
    <property type="entry name" value="ZINC FINGER BED DOMAIN-CONTAINING PROTEIN 4"/>
    <property type="match status" value="1"/>
</dbReference>
<dbReference type="Pfam" id="PF05699">
    <property type="entry name" value="Dimer_Tnp_hAT"/>
    <property type="match status" value="1"/>
</dbReference>
<sequence>MKVIQRWGITKDKIVAVISDGASNIVKCINDTFGHDKALVCYAHKLNLLVGSALSSSEEFTKIVEKVKSIVTFFRHSVKASDILRHLQLNGGRSEGTCLKLKQECPTRWNSLFYMLMRFLELIEVVSTALLRVSGAPSIPSQYEIKVLKEGVKMLCPFELATKEFSTEKHVSASKVIPLIAILDKKLNNLMCTTKEAQHLLNQLKIEFYKRFQNVEKISLLAVSTILDPRFKRIHFRGPLNAANAVQFIHEEMKRTNTLHENSNNTEIEQSSDTRPQPQVLEDSLWDDHDLHVSQQSLTNINDSYLPSIKLYLQSNIEDRTISPVTFWENSHYKCLSNLGLKYACVLASSVPSERLFSSAGNILTDCRSRLLSKRFEKLTFLSSVDEKYWNI</sequence>
<dbReference type="EnsemblMetazoa" id="XM_029489943.1">
    <property type="protein sequence ID" value="XP_029345803.1"/>
    <property type="gene ID" value="LOC103309706"/>
</dbReference>
<dbReference type="SUPFAM" id="SSF53098">
    <property type="entry name" value="Ribonuclease H-like"/>
    <property type="match status" value="1"/>
</dbReference>
<name>A0A8R2NUK8_ACYPI</name>
<proteinExistence type="predicted"/>
<evidence type="ECO:0000256" key="6">
    <source>
        <dbReference type="SAM" id="MobiDB-lite"/>
    </source>
</evidence>
<evidence type="ECO:0000313" key="9">
    <source>
        <dbReference type="Proteomes" id="UP000007819"/>
    </source>
</evidence>
<dbReference type="GO" id="GO:0008270">
    <property type="term" value="F:zinc ion binding"/>
    <property type="evidence" value="ECO:0007669"/>
    <property type="project" value="UniProtKB-KW"/>
</dbReference>
<keyword evidence="9" id="KW-1185">Reference proteome</keyword>
<evidence type="ECO:0000259" key="7">
    <source>
        <dbReference type="Pfam" id="PF05699"/>
    </source>
</evidence>
<dbReference type="OrthoDB" id="6614111at2759"/>
<dbReference type="InterPro" id="IPR008906">
    <property type="entry name" value="HATC_C_dom"/>
</dbReference>
<dbReference type="RefSeq" id="XP_029345803.1">
    <property type="nucleotide sequence ID" value="XM_029489943.1"/>
</dbReference>
<dbReference type="PANTHER" id="PTHR46481:SF10">
    <property type="entry name" value="ZINC FINGER BED DOMAIN-CONTAINING PROTEIN 39"/>
    <property type="match status" value="1"/>
</dbReference>